<evidence type="ECO:0000259" key="1">
    <source>
        <dbReference type="Pfam" id="PF00144"/>
    </source>
</evidence>
<evidence type="ECO:0000313" key="3">
    <source>
        <dbReference type="Proteomes" id="UP000824091"/>
    </source>
</evidence>
<feature type="domain" description="Beta-lactamase-related" evidence="1">
    <location>
        <begin position="21"/>
        <end position="310"/>
    </location>
</feature>
<dbReference type="PANTHER" id="PTHR43283:SF18">
    <property type="match status" value="1"/>
</dbReference>
<organism evidence="2 3">
    <name type="scientific">Candidatus Fimisoma avicola</name>
    <dbReference type="NCBI Taxonomy" id="2840826"/>
    <lineage>
        <taxon>Bacteria</taxon>
        <taxon>Bacillati</taxon>
        <taxon>Bacillota</taxon>
        <taxon>Clostridia</taxon>
        <taxon>Eubacteriales</taxon>
        <taxon>Candidatus Fimisoma</taxon>
    </lineage>
</organism>
<accession>A0A9D1I3C2</accession>
<dbReference type="InterPro" id="IPR001466">
    <property type="entry name" value="Beta-lactam-related"/>
</dbReference>
<dbReference type="AlphaFoldDB" id="A0A9D1I3C2"/>
<dbReference type="SUPFAM" id="SSF56601">
    <property type="entry name" value="beta-lactamase/transpeptidase-like"/>
    <property type="match status" value="1"/>
</dbReference>
<keyword evidence="2" id="KW-0378">Hydrolase</keyword>
<dbReference type="Proteomes" id="UP000824091">
    <property type="component" value="Unassembled WGS sequence"/>
</dbReference>
<dbReference type="Pfam" id="PF00144">
    <property type="entry name" value="Beta-lactamase"/>
    <property type="match status" value="1"/>
</dbReference>
<proteinExistence type="predicted"/>
<dbReference type="EMBL" id="DVMO01000037">
    <property type="protein sequence ID" value="HIU27212.1"/>
    <property type="molecule type" value="Genomic_DNA"/>
</dbReference>
<reference evidence="2" key="1">
    <citation type="submission" date="2020-10" db="EMBL/GenBank/DDBJ databases">
        <authorList>
            <person name="Gilroy R."/>
        </authorList>
    </citation>
    <scope>NUCLEOTIDE SEQUENCE</scope>
    <source>
        <strain evidence="2">11300</strain>
    </source>
</reference>
<dbReference type="GO" id="GO:0016787">
    <property type="term" value="F:hydrolase activity"/>
    <property type="evidence" value="ECO:0007669"/>
    <property type="project" value="UniProtKB-KW"/>
</dbReference>
<protein>
    <submittedName>
        <fullName evidence="2">Serine hydrolase</fullName>
    </submittedName>
</protein>
<dbReference type="InterPro" id="IPR050789">
    <property type="entry name" value="Diverse_Enzym_Activities"/>
</dbReference>
<reference evidence="2" key="2">
    <citation type="journal article" date="2021" name="PeerJ">
        <title>Extensive microbial diversity within the chicken gut microbiome revealed by metagenomics and culture.</title>
        <authorList>
            <person name="Gilroy R."/>
            <person name="Ravi A."/>
            <person name="Getino M."/>
            <person name="Pursley I."/>
            <person name="Horton D.L."/>
            <person name="Alikhan N.F."/>
            <person name="Baker D."/>
            <person name="Gharbi K."/>
            <person name="Hall N."/>
            <person name="Watson M."/>
            <person name="Adriaenssens E.M."/>
            <person name="Foster-Nyarko E."/>
            <person name="Jarju S."/>
            <person name="Secka A."/>
            <person name="Antonio M."/>
            <person name="Oren A."/>
            <person name="Chaudhuri R.R."/>
            <person name="La Ragione R."/>
            <person name="Hildebrand F."/>
            <person name="Pallen M.J."/>
        </authorList>
    </citation>
    <scope>NUCLEOTIDE SEQUENCE</scope>
    <source>
        <strain evidence="2">11300</strain>
    </source>
</reference>
<name>A0A9D1I3C2_9FIRM</name>
<comment type="caution">
    <text evidence="2">The sequence shown here is derived from an EMBL/GenBank/DDBJ whole genome shotgun (WGS) entry which is preliminary data.</text>
</comment>
<sequence length="337" mass="38105">MKIKEKYLYDHELVAELLLKEMEHWGIKGASASMIHNGEIIFQKALGTKNPEGDPVTESTLNESASLTKTLFGTLIMRLIDEGKIDPDRPVMDVYKGEPWSYDKRFINITPRHCLSHSCGLPNWQDKPMEMIFDPGSRFSYSGEGYFLLQRMTEQIMGKDLNSLFHEYFLDPLGMEHSSATWTPEIYASFSCGFDKAGNVVKIRDKRRTAGHAPEPCAAWSLYSNAFDMALFQRYIINEHGGLKDETFALMHTPQIMASSQIPWGLGWGLCLKDDGILWHWGDNDGFESLSLLDWKTGDALAVFTNSDNGSYFWDAVAGQLTDAPMDDITSFVRIAE</sequence>
<dbReference type="Gene3D" id="3.40.710.10">
    <property type="entry name" value="DD-peptidase/beta-lactamase superfamily"/>
    <property type="match status" value="1"/>
</dbReference>
<dbReference type="InterPro" id="IPR012338">
    <property type="entry name" value="Beta-lactam/transpept-like"/>
</dbReference>
<gene>
    <name evidence="2" type="ORF">IAD16_02370</name>
</gene>
<evidence type="ECO:0000313" key="2">
    <source>
        <dbReference type="EMBL" id="HIU27212.1"/>
    </source>
</evidence>
<dbReference type="PANTHER" id="PTHR43283">
    <property type="entry name" value="BETA-LACTAMASE-RELATED"/>
    <property type="match status" value="1"/>
</dbReference>